<evidence type="ECO:0000256" key="2">
    <source>
        <dbReference type="ARBA" id="ARBA00005745"/>
    </source>
</evidence>
<dbReference type="Proteomes" id="UP000078390">
    <property type="component" value="Unassembled WGS sequence"/>
</dbReference>
<dbReference type="InterPro" id="IPR003004">
    <property type="entry name" value="GspF/PilC"/>
</dbReference>
<dbReference type="PANTHER" id="PTHR30012">
    <property type="entry name" value="GENERAL SECRETION PATHWAY PROTEIN"/>
    <property type="match status" value="1"/>
</dbReference>
<sequence length="401" mass="45974">MPLYRFKALTPEGKIIKDQAEFPDFRAFYDYLKSEGLVLLKYSTRPALPWDRITVSKIKRPELAEFCHNLALLIRGGVPLLQALKDLKEATPNKRLKQAITALVQEIMAGHPLSRGMEREKGIFPGIVRSLVSLGEETGRLDETLEEASQHLYRVHTIITQTKRAMLYPTFVLISMTGALLFWLLFVLPKILELFTQFQVELPLPTRMLLAVTEFLRTYILYLATFFIAFFTLLFFLYRKVPVVRYWLESFSLKVPLIAKIKRSSLLAFFFEYLSLLLGAGIDILRSFDIIFANIQSEIGKRLAREIKEGILRGESLHQVASRVGLFSPLDLRMIGVGEETGRLVEQLHHLARYYYDIIQGLVETLSKILEPILIFITGIIFLLIVISLIGPIYELIGQIH</sequence>
<accession>A0A179D438</accession>
<dbReference type="GO" id="GO:0005886">
    <property type="term" value="C:plasma membrane"/>
    <property type="evidence" value="ECO:0007669"/>
    <property type="project" value="UniProtKB-SubCell"/>
</dbReference>
<evidence type="ECO:0000313" key="11">
    <source>
        <dbReference type="Proteomes" id="UP000078390"/>
    </source>
</evidence>
<feature type="domain" description="Type II secretion system protein GspF" evidence="9">
    <location>
        <begin position="66"/>
        <end position="189"/>
    </location>
</feature>
<proteinExistence type="inferred from homology"/>
<dbReference type="Gene3D" id="1.20.81.30">
    <property type="entry name" value="Type II secretion system (T2SS), domain F"/>
    <property type="match status" value="2"/>
</dbReference>
<dbReference type="InterPro" id="IPR042094">
    <property type="entry name" value="T2SS_GspF_sf"/>
</dbReference>
<organism evidence="10 11">
    <name type="scientific">Thermosulfurimonas dismutans</name>
    <dbReference type="NCBI Taxonomy" id="999894"/>
    <lineage>
        <taxon>Bacteria</taxon>
        <taxon>Pseudomonadati</taxon>
        <taxon>Thermodesulfobacteriota</taxon>
        <taxon>Thermodesulfobacteria</taxon>
        <taxon>Thermodesulfobacteriales</taxon>
        <taxon>Thermodesulfobacteriaceae</taxon>
        <taxon>Thermosulfurimonas</taxon>
    </lineage>
</organism>
<evidence type="ECO:0000313" key="10">
    <source>
        <dbReference type="EMBL" id="OAQ20571.1"/>
    </source>
</evidence>
<gene>
    <name evidence="10" type="ORF">TDIS_1340</name>
</gene>
<dbReference type="PRINTS" id="PR00812">
    <property type="entry name" value="BCTERIALGSPF"/>
</dbReference>
<dbReference type="InterPro" id="IPR018076">
    <property type="entry name" value="T2SS_GspF_dom"/>
</dbReference>
<feature type="domain" description="Type II secretion system protein GspF" evidence="9">
    <location>
        <begin position="270"/>
        <end position="391"/>
    </location>
</feature>
<evidence type="ECO:0000256" key="6">
    <source>
        <dbReference type="ARBA" id="ARBA00022989"/>
    </source>
</evidence>
<feature type="transmembrane region" description="Helical" evidence="8">
    <location>
        <begin position="219"/>
        <end position="238"/>
    </location>
</feature>
<keyword evidence="3" id="KW-1003">Cell membrane</keyword>
<evidence type="ECO:0000256" key="5">
    <source>
        <dbReference type="ARBA" id="ARBA00022692"/>
    </source>
</evidence>
<evidence type="ECO:0000256" key="3">
    <source>
        <dbReference type="ARBA" id="ARBA00022475"/>
    </source>
</evidence>
<keyword evidence="7 8" id="KW-0472">Membrane</keyword>
<comment type="similarity">
    <text evidence="2">Belongs to the GSP F family.</text>
</comment>
<evidence type="ECO:0000256" key="1">
    <source>
        <dbReference type="ARBA" id="ARBA00004429"/>
    </source>
</evidence>
<evidence type="ECO:0000256" key="7">
    <source>
        <dbReference type="ARBA" id="ARBA00023136"/>
    </source>
</evidence>
<feature type="transmembrane region" description="Helical" evidence="8">
    <location>
        <begin position="166"/>
        <end position="188"/>
    </location>
</feature>
<evidence type="ECO:0000256" key="4">
    <source>
        <dbReference type="ARBA" id="ARBA00022519"/>
    </source>
</evidence>
<keyword evidence="5 8" id="KW-0812">Transmembrane</keyword>
<dbReference type="STRING" id="999894.TDIS_1340"/>
<dbReference type="Pfam" id="PF00482">
    <property type="entry name" value="T2SSF"/>
    <property type="match status" value="2"/>
</dbReference>
<keyword evidence="6 8" id="KW-1133">Transmembrane helix</keyword>
<reference evidence="10 11" key="1">
    <citation type="submission" date="2016-04" db="EMBL/GenBank/DDBJ databases">
        <title>Genome analysis of Thermosulfurimonas dismutans, the first thermophilic sulfur-disproportionating bacterium of the phylum Thermodesulfobacteria.</title>
        <authorList>
            <person name="Mardanov A.V."/>
            <person name="Beletsky A.V."/>
            <person name="Kadnikov V.V."/>
            <person name="Slobodkin A.I."/>
            <person name="Ravin N.V."/>
        </authorList>
    </citation>
    <scope>NUCLEOTIDE SEQUENCE [LARGE SCALE GENOMIC DNA]</scope>
    <source>
        <strain evidence="10 11">S95</strain>
    </source>
</reference>
<dbReference type="OrthoDB" id="9805682at2"/>
<protein>
    <recommendedName>
        <fullName evidence="9">Type II secretion system protein GspF domain-containing protein</fullName>
    </recommendedName>
</protein>
<evidence type="ECO:0000259" key="9">
    <source>
        <dbReference type="Pfam" id="PF00482"/>
    </source>
</evidence>
<keyword evidence="4" id="KW-0997">Cell inner membrane</keyword>
<dbReference type="EMBL" id="LWLG01000009">
    <property type="protein sequence ID" value="OAQ20571.1"/>
    <property type="molecule type" value="Genomic_DNA"/>
</dbReference>
<dbReference type="RefSeq" id="WP_068670589.1">
    <property type="nucleotide sequence ID" value="NZ_LWLG01000009.1"/>
</dbReference>
<comment type="subcellular location">
    <subcellularLocation>
        <location evidence="1">Cell inner membrane</location>
        <topology evidence="1">Multi-pass membrane protein</topology>
    </subcellularLocation>
</comment>
<dbReference type="PANTHER" id="PTHR30012:SF0">
    <property type="entry name" value="TYPE II SECRETION SYSTEM PROTEIN F-RELATED"/>
    <property type="match status" value="1"/>
</dbReference>
<feature type="transmembrane region" description="Helical" evidence="8">
    <location>
        <begin position="266"/>
        <end position="285"/>
    </location>
</feature>
<dbReference type="AlphaFoldDB" id="A0A179D438"/>
<evidence type="ECO:0000256" key="8">
    <source>
        <dbReference type="SAM" id="Phobius"/>
    </source>
</evidence>
<name>A0A179D438_9BACT</name>
<keyword evidence="11" id="KW-1185">Reference proteome</keyword>
<dbReference type="FunFam" id="1.20.81.30:FF:000001">
    <property type="entry name" value="Type II secretion system protein F"/>
    <property type="match status" value="1"/>
</dbReference>
<comment type="caution">
    <text evidence="10">The sequence shown here is derived from an EMBL/GenBank/DDBJ whole genome shotgun (WGS) entry which is preliminary data.</text>
</comment>
<dbReference type="PATRIC" id="fig|999894.6.peg.1338"/>
<feature type="transmembrane region" description="Helical" evidence="8">
    <location>
        <begin position="373"/>
        <end position="397"/>
    </location>
</feature>